<dbReference type="PROSITE" id="PS50157">
    <property type="entry name" value="ZINC_FINGER_C2H2_2"/>
    <property type="match status" value="1"/>
</dbReference>
<dbReference type="PROSITE" id="PS00028">
    <property type="entry name" value="ZINC_FINGER_C2H2_1"/>
    <property type="match status" value="1"/>
</dbReference>
<evidence type="ECO:0000256" key="1">
    <source>
        <dbReference type="ARBA" id="ARBA00022723"/>
    </source>
</evidence>
<evidence type="ECO:0000256" key="3">
    <source>
        <dbReference type="ARBA" id="ARBA00022833"/>
    </source>
</evidence>
<keyword evidence="2 4" id="KW-0863">Zinc-finger</keyword>
<evidence type="ECO:0000313" key="8">
    <source>
        <dbReference type="Proteomes" id="UP001209540"/>
    </source>
</evidence>
<reference evidence="7" key="2">
    <citation type="submission" date="2023-02" db="EMBL/GenBank/DDBJ databases">
        <authorList>
            <consortium name="DOE Joint Genome Institute"/>
            <person name="Mondo S.J."/>
            <person name="Chang Y."/>
            <person name="Wang Y."/>
            <person name="Ahrendt S."/>
            <person name="Andreopoulos W."/>
            <person name="Barry K."/>
            <person name="Beard J."/>
            <person name="Benny G.L."/>
            <person name="Blankenship S."/>
            <person name="Bonito G."/>
            <person name="Cuomo C."/>
            <person name="Desiro A."/>
            <person name="Gervers K.A."/>
            <person name="Hundley H."/>
            <person name="Kuo A."/>
            <person name="LaButti K."/>
            <person name="Lang B.F."/>
            <person name="Lipzen A."/>
            <person name="O'Donnell K."/>
            <person name="Pangilinan J."/>
            <person name="Reynolds N."/>
            <person name="Sandor L."/>
            <person name="Smith M.W."/>
            <person name="Tsang A."/>
            <person name="Grigoriev I.V."/>
            <person name="Stajich J.E."/>
            <person name="Spatafora J.W."/>
        </authorList>
    </citation>
    <scope>NUCLEOTIDE SEQUENCE</scope>
    <source>
        <strain evidence="7">RSA 2281</strain>
    </source>
</reference>
<feature type="domain" description="C2H2-type" evidence="6">
    <location>
        <begin position="56"/>
        <end position="85"/>
    </location>
</feature>
<feature type="region of interest" description="Disordered" evidence="5">
    <location>
        <begin position="84"/>
        <end position="113"/>
    </location>
</feature>
<name>A0AAD5P825_9FUNG</name>
<gene>
    <name evidence="7" type="ORF">BDA99DRAFT_526801</name>
</gene>
<evidence type="ECO:0000259" key="6">
    <source>
        <dbReference type="PROSITE" id="PS50157"/>
    </source>
</evidence>
<evidence type="ECO:0000256" key="2">
    <source>
        <dbReference type="ARBA" id="ARBA00022771"/>
    </source>
</evidence>
<evidence type="ECO:0000313" key="7">
    <source>
        <dbReference type="EMBL" id="KAI9246729.1"/>
    </source>
</evidence>
<proteinExistence type="predicted"/>
<dbReference type="Gene3D" id="3.30.160.60">
    <property type="entry name" value="Classic Zinc Finger"/>
    <property type="match status" value="1"/>
</dbReference>
<dbReference type="Pfam" id="PF12171">
    <property type="entry name" value="zf-C2H2_jaz"/>
    <property type="match status" value="1"/>
</dbReference>
<dbReference type="EMBL" id="JAIXMP010000045">
    <property type="protein sequence ID" value="KAI9246729.1"/>
    <property type="molecule type" value="Genomic_DNA"/>
</dbReference>
<comment type="caution">
    <text evidence="7">The sequence shown here is derived from an EMBL/GenBank/DDBJ whole genome shotgun (WGS) entry which is preliminary data.</text>
</comment>
<dbReference type="InterPro" id="IPR036236">
    <property type="entry name" value="Znf_C2H2_sf"/>
</dbReference>
<keyword evidence="8" id="KW-1185">Reference proteome</keyword>
<evidence type="ECO:0000256" key="5">
    <source>
        <dbReference type="SAM" id="MobiDB-lite"/>
    </source>
</evidence>
<dbReference type="InterPro" id="IPR013087">
    <property type="entry name" value="Znf_C2H2_type"/>
</dbReference>
<protein>
    <recommendedName>
        <fullName evidence="6">C2H2-type domain-containing protein</fullName>
    </recommendedName>
</protein>
<evidence type="ECO:0000256" key="4">
    <source>
        <dbReference type="PROSITE-ProRule" id="PRU00042"/>
    </source>
</evidence>
<keyword evidence="3" id="KW-0862">Zinc</keyword>
<dbReference type="GO" id="GO:0008270">
    <property type="term" value="F:zinc ion binding"/>
    <property type="evidence" value="ECO:0007669"/>
    <property type="project" value="UniProtKB-KW"/>
</dbReference>
<dbReference type="AlphaFoldDB" id="A0AAD5P825"/>
<dbReference type="Proteomes" id="UP001209540">
    <property type="component" value="Unassembled WGS sequence"/>
</dbReference>
<accession>A0AAD5P825</accession>
<sequence>MSNDFAHIPEYDKQINFDILNIFSPSERWRSLTQSQPPQLNKPLTTVSNNNNNNNLYCTACKKKFSNVATFQGHLKSAKHIANEKKNKPKKAGGHVPSGRQQQQQQQPQDPAVKEGLNQLKQAITISKSSNPAPAVGVLWNLSKNFYTFKRPQSTYQALHHLINTLESLESSSVVPMTGITPSQITSTLYASRLALARLACLYATETCILFARNLYLNALHDKWKLDRDQLESLAQQCDTIPLDQILVQCQQLAHRYIDREEKRVTPIPIKADKNQSLMTILTEAIGMFQDNFTNPKENQGDIVIVLLCLATLVSKYEMGYQGYTYMEMVSQMYEKRAKHYQASQARVILYSMISADGEDKTISSWHLWMALLLALEIDDFVRVDKILQMIDHDPIVDSSHDNILSYLDMQVLVSLSKALKQQDYTTLKHTIPHQLEHLELLLQDDNQDQEDRLKLLLRRGVTDPVKRNEFLLRLQMLNPV</sequence>
<keyword evidence="1" id="KW-0479">Metal-binding</keyword>
<dbReference type="SUPFAM" id="SSF57667">
    <property type="entry name" value="beta-beta-alpha zinc fingers"/>
    <property type="match status" value="1"/>
</dbReference>
<organism evidence="7 8">
    <name type="scientific">Phascolomyces articulosus</name>
    <dbReference type="NCBI Taxonomy" id="60185"/>
    <lineage>
        <taxon>Eukaryota</taxon>
        <taxon>Fungi</taxon>
        <taxon>Fungi incertae sedis</taxon>
        <taxon>Mucoromycota</taxon>
        <taxon>Mucoromycotina</taxon>
        <taxon>Mucoromycetes</taxon>
        <taxon>Mucorales</taxon>
        <taxon>Lichtheimiaceae</taxon>
        <taxon>Phascolomyces</taxon>
    </lineage>
</organism>
<reference evidence="7" key="1">
    <citation type="journal article" date="2022" name="IScience">
        <title>Evolution of zygomycete secretomes and the origins of terrestrial fungal ecologies.</title>
        <authorList>
            <person name="Chang Y."/>
            <person name="Wang Y."/>
            <person name="Mondo S."/>
            <person name="Ahrendt S."/>
            <person name="Andreopoulos W."/>
            <person name="Barry K."/>
            <person name="Beard J."/>
            <person name="Benny G.L."/>
            <person name="Blankenship S."/>
            <person name="Bonito G."/>
            <person name="Cuomo C."/>
            <person name="Desiro A."/>
            <person name="Gervers K.A."/>
            <person name="Hundley H."/>
            <person name="Kuo A."/>
            <person name="LaButti K."/>
            <person name="Lang B.F."/>
            <person name="Lipzen A."/>
            <person name="O'Donnell K."/>
            <person name="Pangilinan J."/>
            <person name="Reynolds N."/>
            <person name="Sandor L."/>
            <person name="Smith M.E."/>
            <person name="Tsang A."/>
            <person name="Grigoriev I.V."/>
            <person name="Stajich J.E."/>
            <person name="Spatafora J.W."/>
        </authorList>
    </citation>
    <scope>NUCLEOTIDE SEQUENCE</scope>
    <source>
        <strain evidence="7">RSA 2281</strain>
    </source>
</reference>
<dbReference type="InterPro" id="IPR022755">
    <property type="entry name" value="Znf_C2H2_jaz"/>
</dbReference>